<dbReference type="EMBL" id="JARPWY010000176">
    <property type="protein sequence ID" value="MDT2517099.1"/>
    <property type="molecule type" value="Genomic_DNA"/>
</dbReference>
<dbReference type="GO" id="GO:0004803">
    <property type="term" value="F:transposase activity"/>
    <property type="evidence" value="ECO:0007669"/>
    <property type="project" value="TreeGrafter"/>
</dbReference>
<proteinExistence type="predicted"/>
<dbReference type="GO" id="GO:0006310">
    <property type="term" value="P:DNA recombination"/>
    <property type="evidence" value="ECO:0007669"/>
    <property type="project" value="UniProtKB-KW"/>
</dbReference>
<dbReference type="Proteomes" id="UP000288388">
    <property type="component" value="Unassembled WGS sequence"/>
</dbReference>
<evidence type="ECO:0000313" key="3">
    <source>
        <dbReference type="EMBL" id="MDT2405254.1"/>
    </source>
</evidence>
<dbReference type="Proteomes" id="UP001264335">
    <property type="component" value="Unassembled WGS sequence"/>
</dbReference>
<keyword evidence="1" id="KW-0233">DNA recombination</keyword>
<dbReference type="EMBL" id="JARPWH010000241">
    <property type="protein sequence ID" value="MDT2405254.1"/>
    <property type="molecule type" value="Genomic_DNA"/>
</dbReference>
<dbReference type="InterPro" id="IPR036397">
    <property type="entry name" value="RNaseH_sf"/>
</dbReference>
<dbReference type="InterPro" id="IPR051917">
    <property type="entry name" value="Transposase-Integrase"/>
</dbReference>
<accession>A0A2N8PS25</accession>
<dbReference type="InterPro" id="IPR012337">
    <property type="entry name" value="RNaseH-like_sf"/>
</dbReference>
<dbReference type="InterPro" id="IPR001584">
    <property type="entry name" value="Integrase_cat-core"/>
</dbReference>
<dbReference type="RefSeq" id="WP_002297311.1">
    <property type="nucleotide sequence ID" value="NZ_CAXSQU010000136.1"/>
</dbReference>
<dbReference type="GO" id="GO:0032196">
    <property type="term" value="P:transposition"/>
    <property type="evidence" value="ECO:0007669"/>
    <property type="project" value="TreeGrafter"/>
</dbReference>
<dbReference type="GO" id="GO:0005829">
    <property type="term" value="C:cytosol"/>
    <property type="evidence" value="ECO:0007669"/>
    <property type="project" value="TreeGrafter"/>
</dbReference>
<organism evidence="5 6">
    <name type="scientific">Enterococcus avium</name>
    <name type="common">Streptococcus avium</name>
    <dbReference type="NCBI Taxonomy" id="33945"/>
    <lineage>
        <taxon>Bacteria</taxon>
        <taxon>Bacillati</taxon>
        <taxon>Bacillota</taxon>
        <taxon>Bacilli</taxon>
        <taxon>Lactobacillales</taxon>
        <taxon>Enterococcaceae</taxon>
        <taxon>Enterococcus</taxon>
    </lineage>
</organism>
<evidence type="ECO:0000313" key="7">
    <source>
        <dbReference type="Proteomes" id="UP001264335"/>
    </source>
</evidence>
<sequence length="360" mass="41416">MTQTENTTFLRKGKHLDYEERNKIEAWKQIDRPLSNRAIAKLLGRAPQTIHSEVKDGTVRQIRRQVQNGKTYEYESFVYSADAGQAAYENARTNSRKQPKWVSSPKFMAYADHQMKTEKQAPDVVVGRAKKLGLFPNETIPCTTTLYNYIDLGWLETKNIDLHLKVRRNTKRSQSRKNKKILGDLIEKRPDIVDTRERFGDWEIDTVNGLRVGKDQALLTLTERKTRYEIIIKIDGKAANPVDRALTALKEAAGNDFEVLFKTITSDNGAEFAGLTTLLKDITEVYFTHPYSSWERGTNENHNGIIRRFIPKGTRMEDVALTTIRRVQDWMNNLPRRILGYATPRECLLNELSELSLAAR</sequence>
<evidence type="ECO:0000313" key="6">
    <source>
        <dbReference type="Proteomes" id="UP000288388"/>
    </source>
</evidence>
<evidence type="ECO:0000256" key="1">
    <source>
        <dbReference type="ARBA" id="ARBA00023172"/>
    </source>
</evidence>
<evidence type="ECO:0000259" key="2">
    <source>
        <dbReference type="PROSITE" id="PS50994"/>
    </source>
</evidence>
<protein>
    <submittedName>
        <fullName evidence="5">IS30 family transposase</fullName>
    </submittedName>
</protein>
<dbReference type="InterPro" id="IPR053392">
    <property type="entry name" value="Transposase_IS30-like"/>
</dbReference>
<dbReference type="EMBL" id="RYZS01000001">
    <property type="protein sequence ID" value="RVU95826.1"/>
    <property type="molecule type" value="Genomic_DNA"/>
</dbReference>
<dbReference type="GO" id="GO:0003676">
    <property type="term" value="F:nucleic acid binding"/>
    <property type="evidence" value="ECO:0007669"/>
    <property type="project" value="InterPro"/>
</dbReference>
<dbReference type="SUPFAM" id="SSF53098">
    <property type="entry name" value="Ribonuclease H-like"/>
    <property type="match status" value="1"/>
</dbReference>
<dbReference type="PANTHER" id="PTHR10948">
    <property type="entry name" value="TRANSPOSASE"/>
    <property type="match status" value="1"/>
</dbReference>
<dbReference type="Pfam" id="PF13936">
    <property type="entry name" value="HTH_38"/>
    <property type="match status" value="1"/>
</dbReference>
<comment type="caution">
    <text evidence="5">The sequence shown here is derived from an EMBL/GenBank/DDBJ whole genome shotgun (WGS) entry which is preliminary data.</text>
</comment>
<dbReference type="NCBIfam" id="NF033563">
    <property type="entry name" value="transpos_IS30"/>
    <property type="match status" value="1"/>
</dbReference>
<evidence type="ECO:0000313" key="5">
    <source>
        <dbReference type="EMBL" id="RVU95826.1"/>
    </source>
</evidence>
<gene>
    <name evidence="5" type="ORF">EK398_13790</name>
    <name evidence="3" type="ORF">P7D43_23190</name>
    <name evidence="4" type="ORF">P7D79_23035</name>
</gene>
<dbReference type="GO" id="GO:0015074">
    <property type="term" value="P:DNA integration"/>
    <property type="evidence" value="ECO:0007669"/>
    <property type="project" value="InterPro"/>
</dbReference>
<reference evidence="5 6" key="1">
    <citation type="submission" date="2018-12" db="EMBL/GenBank/DDBJ databases">
        <title>A novel vanA-carrying plasmid in a clinical isolate of Enterococcus avium.</title>
        <authorList>
            <person name="Bernasconi O.J."/>
            <person name="Luzzaro F."/>
            <person name="Endimiani A."/>
        </authorList>
    </citation>
    <scope>NUCLEOTIDE SEQUENCE [LARGE SCALE GENOMIC DNA]</scope>
    <source>
        <strain evidence="5 6">LC0559/18</strain>
    </source>
</reference>
<reference evidence="3 7" key="2">
    <citation type="submission" date="2023-03" db="EMBL/GenBank/DDBJ databases">
        <authorList>
            <person name="Shen W."/>
            <person name="Cai J."/>
        </authorList>
    </citation>
    <scope>NUCLEOTIDE SEQUENCE [LARGE SCALE GENOMIC DNA]</scope>
    <source>
        <strain evidence="3">P33-2</strain>
        <strain evidence="4 7">Y2</strain>
    </source>
</reference>
<evidence type="ECO:0000313" key="4">
    <source>
        <dbReference type="EMBL" id="MDT2517099.1"/>
    </source>
</evidence>
<dbReference type="Proteomes" id="UP001260773">
    <property type="component" value="Unassembled WGS sequence"/>
</dbReference>
<dbReference type="PANTHER" id="PTHR10948:SF23">
    <property type="entry name" value="TRANSPOSASE INSI FOR INSERTION SEQUENCE ELEMENT IS30A-RELATED"/>
    <property type="match status" value="1"/>
</dbReference>
<dbReference type="InterPro" id="IPR025246">
    <property type="entry name" value="IS30-like_HTH"/>
</dbReference>
<feature type="domain" description="Integrase catalytic" evidence="2">
    <location>
        <begin position="186"/>
        <end position="352"/>
    </location>
</feature>
<name>A0A2N8PS25_ENTAV</name>
<dbReference type="AlphaFoldDB" id="A0A2N8PS25"/>
<dbReference type="PROSITE" id="PS50994">
    <property type="entry name" value="INTEGRASE"/>
    <property type="match status" value="1"/>
</dbReference>
<dbReference type="Gene3D" id="3.30.420.10">
    <property type="entry name" value="Ribonuclease H-like superfamily/Ribonuclease H"/>
    <property type="match status" value="1"/>
</dbReference>